<accession>A0A168GZ39</accession>
<evidence type="ECO:0000313" key="2">
    <source>
        <dbReference type="Proteomes" id="UP000077051"/>
    </source>
</evidence>
<dbReference type="OrthoDB" id="10462817at2759"/>
<name>A0A168GZ39_MUCCL</name>
<dbReference type="Proteomes" id="UP000077051">
    <property type="component" value="Unassembled WGS sequence"/>
</dbReference>
<organism evidence="1 2">
    <name type="scientific">Mucor lusitanicus CBS 277.49</name>
    <dbReference type="NCBI Taxonomy" id="747725"/>
    <lineage>
        <taxon>Eukaryota</taxon>
        <taxon>Fungi</taxon>
        <taxon>Fungi incertae sedis</taxon>
        <taxon>Mucoromycota</taxon>
        <taxon>Mucoromycotina</taxon>
        <taxon>Mucoromycetes</taxon>
        <taxon>Mucorales</taxon>
        <taxon>Mucorineae</taxon>
        <taxon>Mucoraceae</taxon>
        <taxon>Mucor</taxon>
    </lineage>
</organism>
<proteinExistence type="predicted"/>
<reference evidence="1 2" key="1">
    <citation type="submission" date="2015-06" db="EMBL/GenBank/DDBJ databases">
        <title>Expansion of signal transduction pathways in fungi by whole-genome duplication.</title>
        <authorList>
            <consortium name="DOE Joint Genome Institute"/>
            <person name="Corrochano L.M."/>
            <person name="Kuo A."/>
            <person name="Marcet-Houben M."/>
            <person name="Polaino S."/>
            <person name="Salamov A."/>
            <person name="Villalobos J.M."/>
            <person name="Alvarez M.I."/>
            <person name="Avalos J."/>
            <person name="Benito E.P."/>
            <person name="Benoit I."/>
            <person name="Burger G."/>
            <person name="Camino L.P."/>
            <person name="Canovas D."/>
            <person name="Cerda-Olmedo E."/>
            <person name="Cheng J.-F."/>
            <person name="Dominguez A."/>
            <person name="Elias M."/>
            <person name="Eslava A.P."/>
            <person name="Glaser F."/>
            <person name="Grimwood J."/>
            <person name="Gutierrez G."/>
            <person name="Heitman J."/>
            <person name="Henrissat B."/>
            <person name="Iturriaga E.A."/>
            <person name="Lang B.F."/>
            <person name="Lavin J.L."/>
            <person name="Lee S."/>
            <person name="Li W."/>
            <person name="Lindquist E."/>
            <person name="Lopez-Garcia S."/>
            <person name="Luque E.M."/>
            <person name="Marcos A.T."/>
            <person name="Martin J."/>
            <person name="Mccluskey K."/>
            <person name="Medina H.R."/>
            <person name="Miralles-Duran A."/>
            <person name="Miyazaki A."/>
            <person name="Munoz-Torres E."/>
            <person name="Oguiza J.A."/>
            <person name="Ohm R."/>
            <person name="Olmedo M."/>
            <person name="Orejas M."/>
            <person name="Ortiz-Castellanos L."/>
            <person name="Pisabarro A.G."/>
            <person name="Rodriguez-Romero J."/>
            <person name="Ruiz-Herrera J."/>
            <person name="Ruiz-Vazquez R."/>
            <person name="Sanz C."/>
            <person name="Schackwitz W."/>
            <person name="Schmutz J."/>
            <person name="Shahriari M."/>
            <person name="Shelest E."/>
            <person name="Silva-Franco F."/>
            <person name="Soanes D."/>
            <person name="Syed K."/>
            <person name="Tagua V.G."/>
            <person name="Talbot N.J."/>
            <person name="Thon M."/>
            <person name="De Vries R.P."/>
            <person name="Wiebenga A."/>
            <person name="Yadav J.S."/>
            <person name="Braun E.L."/>
            <person name="Baker S."/>
            <person name="Garre V."/>
            <person name="Horwitz B."/>
            <person name="Torres-Martinez S."/>
            <person name="Idnurm A."/>
            <person name="Herrera-Estrella A."/>
            <person name="Gabaldon T."/>
            <person name="Grigoriev I.V."/>
        </authorList>
    </citation>
    <scope>NUCLEOTIDE SEQUENCE [LARGE SCALE GENOMIC DNA]</scope>
    <source>
        <strain evidence="1 2">CBS 277.49</strain>
    </source>
</reference>
<keyword evidence="2" id="KW-1185">Reference proteome</keyword>
<dbReference type="EMBL" id="AMYB01000011">
    <property type="protein sequence ID" value="OAC98182.1"/>
    <property type="molecule type" value="Genomic_DNA"/>
</dbReference>
<comment type="caution">
    <text evidence="1">The sequence shown here is derived from an EMBL/GenBank/DDBJ whole genome shotgun (WGS) entry which is preliminary data.</text>
</comment>
<protein>
    <submittedName>
        <fullName evidence="1">Uncharacterized protein</fullName>
    </submittedName>
</protein>
<dbReference type="AlphaFoldDB" id="A0A168GZ39"/>
<sequence>MSAHSICPVCSANLSNTNHYSWCALQNGHRSQFLAALIYTYATVSATISTSQQQCCHR</sequence>
<evidence type="ECO:0000313" key="1">
    <source>
        <dbReference type="EMBL" id="OAC98182.1"/>
    </source>
</evidence>
<gene>
    <name evidence="1" type="ORF">MUCCIDRAFT_115703</name>
</gene>
<dbReference type="VEuPathDB" id="FungiDB:MUCCIDRAFT_115703"/>